<dbReference type="Proteomes" id="UP000828941">
    <property type="component" value="Chromosome 3"/>
</dbReference>
<proteinExistence type="predicted"/>
<organism evidence="1 2">
    <name type="scientific">Bauhinia variegata</name>
    <name type="common">Purple orchid tree</name>
    <name type="synonym">Phanera variegata</name>
    <dbReference type="NCBI Taxonomy" id="167791"/>
    <lineage>
        <taxon>Eukaryota</taxon>
        <taxon>Viridiplantae</taxon>
        <taxon>Streptophyta</taxon>
        <taxon>Embryophyta</taxon>
        <taxon>Tracheophyta</taxon>
        <taxon>Spermatophyta</taxon>
        <taxon>Magnoliopsida</taxon>
        <taxon>eudicotyledons</taxon>
        <taxon>Gunneridae</taxon>
        <taxon>Pentapetalae</taxon>
        <taxon>rosids</taxon>
        <taxon>fabids</taxon>
        <taxon>Fabales</taxon>
        <taxon>Fabaceae</taxon>
        <taxon>Cercidoideae</taxon>
        <taxon>Cercideae</taxon>
        <taxon>Bauhiniinae</taxon>
        <taxon>Bauhinia</taxon>
    </lineage>
</organism>
<comment type="caution">
    <text evidence="1">The sequence shown here is derived from an EMBL/GenBank/DDBJ whole genome shotgun (WGS) entry which is preliminary data.</text>
</comment>
<reference evidence="1 2" key="1">
    <citation type="journal article" date="2022" name="DNA Res.">
        <title>Chromosomal-level genome assembly of the orchid tree Bauhinia variegata (Leguminosae; Cercidoideae) supports the allotetraploid origin hypothesis of Bauhinia.</title>
        <authorList>
            <person name="Zhong Y."/>
            <person name="Chen Y."/>
            <person name="Zheng D."/>
            <person name="Pang J."/>
            <person name="Liu Y."/>
            <person name="Luo S."/>
            <person name="Meng S."/>
            <person name="Qian L."/>
            <person name="Wei D."/>
            <person name="Dai S."/>
            <person name="Zhou R."/>
        </authorList>
    </citation>
    <scope>NUCLEOTIDE SEQUENCE [LARGE SCALE GENOMIC DNA]</scope>
    <source>
        <strain evidence="1">BV-YZ2020</strain>
    </source>
</reference>
<name>A0ACB9PS69_BAUVA</name>
<accession>A0ACB9PS69</accession>
<keyword evidence="2" id="KW-1185">Reference proteome</keyword>
<evidence type="ECO:0000313" key="1">
    <source>
        <dbReference type="EMBL" id="KAI4351341.1"/>
    </source>
</evidence>
<sequence>MCLYCDSQVALHMANNLGKCTKHIKVNYHFVWDEILKCTLQPSYVPICFQLTDLFTKALGTTQFSFLQSKLGIKHLHGPT</sequence>
<gene>
    <name evidence="1" type="ORF">L6164_005716</name>
</gene>
<protein>
    <submittedName>
        <fullName evidence="1">Uncharacterized protein</fullName>
    </submittedName>
</protein>
<dbReference type="EMBL" id="CM039428">
    <property type="protein sequence ID" value="KAI4351341.1"/>
    <property type="molecule type" value="Genomic_DNA"/>
</dbReference>
<evidence type="ECO:0000313" key="2">
    <source>
        <dbReference type="Proteomes" id="UP000828941"/>
    </source>
</evidence>